<dbReference type="EMBL" id="CAMPGE010024955">
    <property type="protein sequence ID" value="CAI2382762.1"/>
    <property type="molecule type" value="Genomic_DNA"/>
</dbReference>
<reference evidence="1" key="1">
    <citation type="submission" date="2023-07" db="EMBL/GenBank/DDBJ databases">
        <authorList>
            <consortium name="AG Swart"/>
            <person name="Singh M."/>
            <person name="Singh A."/>
            <person name="Seah K."/>
            <person name="Emmerich C."/>
        </authorList>
    </citation>
    <scope>NUCLEOTIDE SEQUENCE</scope>
    <source>
        <strain evidence="1">DP1</strain>
    </source>
</reference>
<organism evidence="1 2">
    <name type="scientific">Euplotes crassus</name>
    <dbReference type="NCBI Taxonomy" id="5936"/>
    <lineage>
        <taxon>Eukaryota</taxon>
        <taxon>Sar</taxon>
        <taxon>Alveolata</taxon>
        <taxon>Ciliophora</taxon>
        <taxon>Intramacronucleata</taxon>
        <taxon>Spirotrichea</taxon>
        <taxon>Hypotrichia</taxon>
        <taxon>Euplotida</taxon>
        <taxon>Euplotidae</taxon>
        <taxon>Moneuplotes</taxon>
    </lineage>
</organism>
<dbReference type="AlphaFoldDB" id="A0AAD2D6R5"/>
<dbReference type="Proteomes" id="UP001295684">
    <property type="component" value="Unassembled WGS sequence"/>
</dbReference>
<keyword evidence="2" id="KW-1185">Reference proteome</keyword>
<dbReference type="InterPro" id="IPR013870">
    <property type="entry name" value="Ribosomal_mL54"/>
</dbReference>
<protein>
    <submittedName>
        <fullName evidence="1">Uncharacterized protein</fullName>
    </submittedName>
</protein>
<sequence>MNTLANIFRRSSRPSLYTTTAVTRKPKKKGGKAKGGAGPVSDDIVNIFKEREDPIILPSEYYPQWIFQHLDKPISSEEVLDHIKYGRYVPSGDMTYTLMRSLQRSKIRLQNDYGGEEEVYDSDEDWREPDDGEVAFIMNKEAQEAKALLGSDEEEEEE</sequence>
<comment type="caution">
    <text evidence="1">The sequence shown here is derived from an EMBL/GenBank/DDBJ whole genome shotgun (WGS) entry which is preliminary data.</text>
</comment>
<proteinExistence type="predicted"/>
<name>A0AAD2D6R5_EUPCR</name>
<evidence type="ECO:0000313" key="1">
    <source>
        <dbReference type="EMBL" id="CAI2382762.1"/>
    </source>
</evidence>
<gene>
    <name evidence="1" type="ORF">ECRASSUSDP1_LOCUS24248</name>
</gene>
<dbReference type="Pfam" id="PF08561">
    <property type="entry name" value="Ribosomal_L37"/>
    <property type="match status" value="1"/>
</dbReference>
<evidence type="ECO:0000313" key="2">
    <source>
        <dbReference type="Proteomes" id="UP001295684"/>
    </source>
</evidence>
<accession>A0AAD2D6R5</accession>